<comment type="similarity">
    <text evidence="1">Belongs to the carbohydrate kinase PfkB family.</text>
</comment>
<dbReference type="Pfam" id="PF00294">
    <property type="entry name" value="PfkB"/>
    <property type="match status" value="1"/>
</dbReference>
<dbReference type="Proteomes" id="UP000602381">
    <property type="component" value="Unassembled WGS sequence"/>
</dbReference>
<evidence type="ECO:0000256" key="2">
    <source>
        <dbReference type="ARBA" id="ARBA00022679"/>
    </source>
</evidence>
<dbReference type="EMBL" id="BMOV01000002">
    <property type="protein sequence ID" value="GGO07418.1"/>
    <property type="molecule type" value="Genomic_DNA"/>
</dbReference>
<dbReference type="InterPro" id="IPR011611">
    <property type="entry name" value="PfkB_dom"/>
</dbReference>
<gene>
    <name evidence="5" type="ORF">GCM10007972_06790</name>
</gene>
<dbReference type="RefSeq" id="WP_229773501.1">
    <property type="nucleotide sequence ID" value="NZ_BMOV01000002.1"/>
</dbReference>
<evidence type="ECO:0000256" key="1">
    <source>
        <dbReference type="ARBA" id="ARBA00010688"/>
    </source>
</evidence>
<dbReference type="InterPro" id="IPR052700">
    <property type="entry name" value="Carb_kinase_PfkB-like"/>
</dbReference>
<dbReference type="PANTHER" id="PTHR43320">
    <property type="entry name" value="SUGAR KINASE"/>
    <property type="match status" value="1"/>
</dbReference>
<accession>A0ABQ2L992</accession>
<organism evidence="5 6">
    <name type="scientific">Iodidimonas muriae</name>
    <dbReference type="NCBI Taxonomy" id="261467"/>
    <lineage>
        <taxon>Bacteria</taxon>
        <taxon>Pseudomonadati</taxon>
        <taxon>Pseudomonadota</taxon>
        <taxon>Alphaproteobacteria</taxon>
        <taxon>Iodidimonadales</taxon>
        <taxon>Iodidimonadaceae</taxon>
        <taxon>Iodidimonas</taxon>
    </lineage>
</organism>
<evidence type="ECO:0000313" key="6">
    <source>
        <dbReference type="Proteomes" id="UP000602381"/>
    </source>
</evidence>
<feature type="domain" description="Carbohydrate kinase PfkB" evidence="4">
    <location>
        <begin position="67"/>
        <end position="325"/>
    </location>
</feature>
<comment type="caution">
    <text evidence="5">The sequence shown here is derived from an EMBL/GenBank/DDBJ whole genome shotgun (WGS) entry which is preliminary data.</text>
</comment>
<dbReference type="SUPFAM" id="SSF53613">
    <property type="entry name" value="Ribokinase-like"/>
    <property type="match status" value="1"/>
</dbReference>
<keyword evidence="3 5" id="KW-0418">Kinase</keyword>
<dbReference type="Gene3D" id="3.40.1190.20">
    <property type="match status" value="1"/>
</dbReference>
<dbReference type="InterPro" id="IPR029056">
    <property type="entry name" value="Ribokinase-like"/>
</dbReference>
<reference evidence="6" key="1">
    <citation type="journal article" date="2019" name="Int. J. Syst. Evol. Microbiol.">
        <title>The Global Catalogue of Microorganisms (GCM) 10K type strain sequencing project: providing services to taxonomists for standard genome sequencing and annotation.</title>
        <authorList>
            <consortium name="The Broad Institute Genomics Platform"/>
            <consortium name="The Broad Institute Genome Sequencing Center for Infectious Disease"/>
            <person name="Wu L."/>
            <person name="Ma J."/>
        </authorList>
    </citation>
    <scope>NUCLEOTIDE SEQUENCE [LARGE SCALE GENOMIC DNA]</scope>
    <source>
        <strain evidence="6">JCM 17843</strain>
    </source>
</reference>
<dbReference type="PANTHER" id="PTHR43320:SF3">
    <property type="entry name" value="CARBOHYDRATE KINASE PFKB DOMAIN-CONTAINING PROTEIN"/>
    <property type="match status" value="1"/>
</dbReference>
<keyword evidence="2" id="KW-0808">Transferase</keyword>
<keyword evidence="6" id="KW-1185">Reference proteome</keyword>
<name>A0ABQ2L992_9PROT</name>
<evidence type="ECO:0000256" key="3">
    <source>
        <dbReference type="ARBA" id="ARBA00022777"/>
    </source>
</evidence>
<dbReference type="GO" id="GO:0016301">
    <property type="term" value="F:kinase activity"/>
    <property type="evidence" value="ECO:0007669"/>
    <property type="project" value="UniProtKB-KW"/>
</dbReference>
<protein>
    <submittedName>
        <fullName evidence="5">Adenosine kinase</fullName>
    </submittedName>
</protein>
<dbReference type="CDD" id="cd01168">
    <property type="entry name" value="adenosine_kinase"/>
    <property type="match status" value="1"/>
</dbReference>
<sequence length="339" mass="36077">MAPIGSEQVTDKQLDMIGIGNAIVDVLARADDGFLETHAIQKGGMTLIDADRAGLLYDAMGPGIEVSGGSVANSTAGFAALGGRSGFIGKVKDDQLGQVFAHDIRATGVEFKTSMAKDGDPTARCLIMVTPDGQRSMNTYLGATQGLREADIDPAYIASAEVVYLEGYLWDPVEAKKAFLKAMRVAHEAGTKVALSLSDSFCVDRYRSEFLDLVDNHVDILFANEDEIKSLYQTKDFDQALQTLGNKVDLAALTRSEKGSVVVKGQEVHVIDPVPVAKVVDATGAGDLYSAGFLYAWARGGDVHQMGRVASHCASEIISHYGARPETDLKAVVADVMAS</sequence>
<proteinExistence type="inferred from homology"/>
<evidence type="ECO:0000313" key="5">
    <source>
        <dbReference type="EMBL" id="GGO07418.1"/>
    </source>
</evidence>
<evidence type="ECO:0000259" key="4">
    <source>
        <dbReference type="Pfam" id="PF00294"/>
    </source>
</evidence>